<evidence type="ECO:0000256" key="6">
    <source>
        <dbReference type="ARBA" id="ARBA00022989"/>
    </source>
</evidence>
<evidence type="ECO:0000256" key="2">
    <source>
        <dbReference type="ARBA" id="ARBA00008537"/>
    </source>
</evidence>
<evidence type="ECO:0000256" key="1">
    <source>
        <dbReference type="ARBA" id="ARBA00004651"/>
    </source>
</evidence>
<dbReference type="InterPro" id="IPR011701">
    <property type="entry name" value="MFS"/>
</dbReference>
<dbReference type="CDD" id="cd17503">
    <property type="entry name" value="MFS_LmrB_MDR_like"/>
    <property type="match status" value="1"/>
</dbReference>
<evidence type="ECO:0000256" key="4">
    <source>
        <dbReference type="ARBA" id="ARBA00022475"/>
    </source>
</evidence>
<dbReference type="Proteomes" id="UP001238603">
    <property type="component" value="Unassembled WGS sequence"/>
</dbReference>
<feature type="transmembrane region" description="Helical" evidence="8">
    <location>
        <begin position="343"/>
        <end position="361"/>
    </location>
</feature>
<feature type="transmembrane region" description="Helical" evidence="8">
    <location>
        <begin position="60"/>
        <end position="79"/>
    </location>
</feature>
<dbReference type="SUPFAM" id="SSF103473">
    <property type="entry name" value="MFS general substrate transporter"/>
    <property type="match status" value="1"/>
</dbReference>
<dbReference type="PANTHER" id="PTHR42718:SF9">
    <property type="entry name" value="MAJOR FACILITATOR SUPERFAMILY MULTIDRUG TRANSPORTER MFSC"/>
    <property type="match status" value="1"/>
</dbReference>
<keyword evidence="4" id="KW-1003">Cell membrane</keyword>
<dbReference type="InterPro" id="IPR036259">
    <property type="entry name" value="MFS_trans_sf"/>
</dbReference>
<evidence type="ECO:0000256" key="7">
    <source>
        <dbReference type="ARBA" id="ARBA00023136"/>
    </source>
</evidence>
<comment type="similarity">
    <text evidence="2">Belongs to the major facilitator superfamily. EmrB family.</text>
</comment>
<dbReference type="PANTHER" id="PTHR42718">
    <property type="entry name" value="MAJOR FACILITATOR SUPERFAMILY MULTIDRUG TRANSPORTER MFSC"/>
    <property type="match status" value="1"/>
</dbReference>
<comment type="caution">
    <text evidence="10">The sequence shown here is derived from an EMBL/GenBank/DDBJ whole genome shotgun (WGS) entry which is preliminary data.</text>
</comment>
<dbReference type="InterPro" id="IPR004638">
    <property type="entry name" value="EmrB-like"/>
</dbReference>
<dbReference type="Gene3D" id="1.20.1250.20">
    <property type="entry name" value="MFS general substrate transporter like domains"/>
    <property type="match status" value="1"/>
</dbReference>
<evidence type="ECO:0000313" key="11">
    <source>
        <dbReference type="Proteomes" id="UP001238603"/>
    </source>
</evidence>
<feature type="transmembrane region" description="Helical" evidence="8">
    <location>
        <begin position="147"/>
        <end position="168"/>
    </location>
</feature>
<feature type="transmembrane region" description="Helical" evidence="8">
    <location>
        <begin position="313"/>
        <end position="331"/>
    </location>
</feature>
<feature type="transmembrane region" description="Helical" evidence="8">
    <location>
        <begin position="208"/>
        <end position="227"/>
    </location>
</feature>
<dbReference type="InterPro" id="IPR020846">
    <property type="entry name" value="MFS_dom"/>
</dbReference>
<feature type="transmembrane region" description="Helical" evidence="8">
    <location>
        <begin position="486"/>
        <end position="503"/>
    </location>
</feature>
<dbReference type="EMBL" id="JASVDS010000004">
    <property type="protein sequence ID" value="MDL5033404.1"/>
    <property type="molecule type" value="Genomic_DNA"/>
</dbReference>
<sequence>MSAPAAAVAPPPPLKGSDLVVGTIALSLATFMNVLDSSIANVSLPAIAGDLGVSPVQGTWVITSFGVANAISVPLTGWLTQRFGAVRLFTVSVLLFVLASWLCGFAHSLEMLVACRVLQGLVAGPMIPLSQTLLLSSYPPAKAGTALALWGVTTLVAPVVGPLLGGWITDNVSWPWIFYINVPVGLLAAGMTWSIYRSRETQIKKLPIDGVGLALLVLWVGALQVMLDKGKELDWFSSPEIVILGLTALIGFAFFLVWELTDDHPVVDLRLFARRNFLFGAATLSIAYGLFFGNVVLLPLWLQQWMGYTATDAGMALAPVGLLAILLSPVVGRNVARVDPRWMASFAFVMFAIVLKMRANFTTQTDFATIMIPTILQGAALAFFFIPLTTLTLSGITPDRIAAAAGLSNFVRITAGAMGTSISTTLWENRATLHHHHLAERLAQGDPVTDETLRQLQSTGMSLPQAMAWLNRTIDQQAFTRAADDIFLASAAIFLVLIASVWLTRRPPRMSAPVDAGGAH</sequence>
<reference evidence="10 11" key="1">
    <citation type="submission" date="2023-06" db="EMBL/GenBank/DDBJ databases">
        <title>Pelomonas sp. APW6 16S ribosomal RNA gene genome sequencing and assembly.</title>
        <authorList>
            <person name="Woo H."/>
        </authorList>
    </citation>
    <scope>NUCLEOTIDE SEQUENCE [LARGE SCALE GENOMIC DNA]</scope>
    <source>
        <strain evidence="10 11">APW6</strain>
    </source>
</reference>
<organism evidence="10 11">
    <name type="scientific">Roseateles subflavus</name>
    <dbReference type="NCBI Taxonomy" id="3053353"/>
    <lineage>
        <taxon>Bacteria</taxon>
        <taxon>Pseudomonadati</taxon>
        <taxon>Pseudomonadota</taxon>
        <taxon>Betaproteobacteria</taxon>
        <taxon>Burkholderiales</taxon>
        <taxon>Sphaerotilaceae</taxon>
        <taxon>Roseateles</taxon>
    </lineage>
</organism>
<dbReference type="PROSITE" id="PS50850">
    <property type="entry name" value="MFS"/>
    <property type="match status" value="1"/>
</dbReference>
<evidence type="ECO:0000313" key="10">
    <source>
        <dbReference type="EMBL" id="MDL5033404.1"/>
    </source>
</evidence>
<name>A0ABT7LKR9_9BURK</name>
<feature type="transmembrane region" description="Helical" evidence="8">
    <location>
        <begin position="278"/>
        <end position="301"/>
    </location>
</feature>
<proteinExistence type="inferred from homology"/>
<dbReference type="NCBIfam" id="TIGR00711">
    <property type="entry name" value="efflux_EmrB"/>
    <property type="match status" value="1"/>
</dbReference>
<evidence type="ECO:0000259" key="9">
    <source>
        <dbReference type="PROSITE" id="PS50850"/>
    </source>
</evidence>
<keyword evidence="7 8" id="KW-0472">Membrane</keyword>
<feature type="transmembrane region" description="Helical" evidence="8">
    <location>
        <begin position="367"/>
        <end position="386"/>
    </location>
</feature>
<keyword evidence="5 8" id="KW-0812">Transmembrane</keyword>
<keyword evidence="3" id="KW-0813">Transport</keyword>
<comment type="subcellular location">
    <subcellularLocation>
        <location evidence="1">Cell membrane</location>
        <topology evidence="1">Multi-pass membrane protein</topology>
    </subcellularLocation>
</comment>
<evidence type="ECO:0000256" key="8">
    <source>
        <dbReference type="SAM" id="Phobius"/>
    </source>
</evidence>
<feature type="domain" description="Major facilitator superfamily (MFS) profile" evidence="9">
    <location>
        <begin position="22"/>
        <end position="509"/>
    </location>
</feature>
<dbReference type="Gene3D" id="1.20.1720.10">
    <property type="entry name" value="Multidrug resistance protein D"/>
    <property type="match status" value="1"/>
</dbReference>
<dbReference type="Pfam" id="PF07690">
    <property type="entry name" value="MFS_1"/>
    <property type="match status" value="1"/>
</dbReference>
<feature type="transmembrane region" description="Helical" evidence="8">
    <location>
        <begin position="239"/>
        <end position="258"/>
    </location>
</feature>
<feature type="transmembrane region" description="Helical" evidence="8">
    <location>
        <begin position="174"/>
        <end position="196"/>
    </location>
</feature>
<feature type="transmembrane region" description="Helical" evidence="8">
    <location>
        <begin position="86"/>
        <end position="107"/>
    </location>
</feature>
<keyword evidence="6 8" id="KW-1133">Transmembrane helix</keyword>
<evidence type="ECO:0000256" key="3">
    <source>
        <dbReference type="ARBA" id="ARBA00022448"/>
    </source>
</evidence>
<protein>
    <submittedName>
        <fullName evidence="10">DHA2 family efflux MFS transporter permease subunit</fullName>
    </submittedName>
</protein>
<accession>A0ABT7LKR9</accession>
<gene>
    <name evidence="10" type="ORF">QRD43_15930</name>
</gene>
<keyword evidence="11" id="KW-1185">Reference proteome</keyword>
<evidence type="ECO:0000256" key="5">
    <source>
        <dbReference type="ARBA" id="ARBA00022692"/>
    </source>
</evidence>
<dbReference type="RefSeq" id="WP_285983486.1">
    <property type="nucleotide sequence ID" value="NZ_JASVDS010000004.1"/>
</dbReference>